<dbReference type="InterPro" id="IPR006260">
    <property type="entry name" value="TonB/TolA_C"/>
</dbReference>
<evidence type="ECO:0000313" key="7">
    <source>
        <dbReference type="EMBL" id="TCG05895.1"/>
    </source>
</evidence>
<keyword evidence="3" id="KW-1133">Transmembrane helix</keyword>
<dbReference type="GO" id="GO:0055085">
    <property type="term" value="P:transmembrane transport"/>
    <property type="evidence" value="ECO:0007669"/>
    <property type="project" value="InterPro"/>
</dbReference>
<comment type="subcellular location">
    <subcellularLocation>
        <location evidence="1">Membrane</location>
        <topology evidence="1">Single-pass membrane protein</topology>
    </subcellularLocation>
</comment>
<proteinExistence type="predicted"/>
<sequence length="236" mass="25463">MRTAVACVIALCIWLCVLGEMTSALLGSMRPPAPPAPLDMRLVVIDQAPTREAPAAPAMPAPHTTGEKPQPLERKLPHAAIHRAVPRSVAKPDAKAAPDDTGTPREQDAQTTRQPSTNPPAMHAGSDAAQASSEKHETPDAARAAATGTVAARSISQPLPALPDDLREQAYQTVAIARFRIHTDGSADVELIRPTPYPRLNQILLETLRQWRFFPALQDGRPIESTQDIRVHFTVS</sequence>
<dbReference type="EMBL" id="MWML01000138">
    <property type="protein sequence ID" value="TCG05895.1"/>
    <property type="molecule type" value="Genomic_DNA"/>
</dbReference>
<dbReference type="InterPro" id="IPR037682">
    <property type="entry name" value="TonB_C"/>
</dbReference>
<reference evidence="7 8" key="1">
    <citation type="submission" date="2017-02" db="EMBL/GenBank/DDBJ databases">
        <title>Paraburkholderia sophoroidis sp. nov. and Paraburkholderia steynii sp. nov. rhizobial symbionts of the fynbos legume Hypocalyptus sophoroides.</title>
        <authorList>
            <person name="Steenkamp E.T."/>
            <person name="Beukes C.W."/>
            <person name="Van Zyl E."/>
            <person name="Avontuur J."/>
            <person name="Chan W.Y."/>
            <person name="Hassen A."/>
            <person name="Palmer M."/>
            <person name="Mthombeni L."/>
            <person name="Phalane F."/>
            <person name="Sereme K."/>
            <person name="Venter S.N."/>
        </authorList>
    </citation>
    <scope>NUCLEOTIDE SEQUENCE [LARGE SCALE GENOMIC DNA]</scope>
    <source>
        <strain evidence="7 8">HC1.1ba</strain>
    </source>
</reference>
<feature type="domain" description="TonB C-terminal" evidence="6">
    <location>
        <begin position="147"/>
        <end position="236"/>
    </location>
</feature>
<gene>
    <name evidence="7" type="ORF">BZM27_30260</name>
</gene>
<feature type="region of interest" description="Disordered" evidence="5">
    <location>
        <begin position="83"/>
        <end position="149"/>
    </location>
</feature>
<dbReference type="GO" id="GO:0016020">
    <property type="term" value="C:membrane"/>
    <property type="evidence" value="ECO:0007669"/>
    <property type="project" value="UniProtKB-SubCell"/>
</dbReference>
<feature type="compositionally biased region" description="Basic and acidic residues" evidence="5">
    <location>
        <begin position="90"/>
        <end position="108"/>
    </location>
</feature>
<evidence type="ECO:0000313" key="8">
    <source>
        <dbReference type="Proteomes" id="UP000294200"/>
    </source>
</evidence>
<dbReference type="NCBIfam" id="TIGR01352">
    <property type="entry name" value="tonB_Cterm"/>
    <property type="match status" value="1"/>
</dbReference>
<dbReference type="SUPFAM" id="SSF74653">
    <property type="entry name" value="TolA/TonB C-terminal domain"/>
    <property type="match status" value="1"/>
</dbReference>
<evidence type="ECO:0000256" key="4">
    <source>
        <dbReference type="ARBA" id="ARBA00023136"/>
    </source>
</evidence>
<feature type="region of interest" description="Disordered" evidence="5">
    <location>
        <begin position="52"/>
        <end position="71"/>
    </location>
</feature>
<evidence type="ECO:0000256" key="1">
    <source>
        <dbReference type="ARBA" id="ARBA00004167"/>
    </source>
</evidence>
<evidence type="ECO:0000256" key="2">
    <source>
        <dbReference type="ARBA" id="ARBA00022692"/>
    </source>
</evidence>
<evidence type="ECO:0000259" key="6">
    <source>
        <dbReference type="PROSITE" id="PS52015"/>
    </source>
</evidence>
<dbReference type="Gene3D" id="3.30.1150.10">
    <property type="match status" value="1"/>
</dbReference>
<protein>
    <recommendedName>
        <fullName evidence="6">TonB C-terminal domain-containing protein</fullName>
    </recommendedName>
</protein>
<keyword evidence="8" id="KW-1185">Reference proteome</keyword>
<evidence type="ECO:0000256" key="5">
    <source>
        <dbReference type="SAM" id="MobiDB-lite"/>
    </source>
</evidence>
<dbReference type="AlphaFoldDB" id="A0A4R0XB61"/>
<name>A0A4R0XB61_9BURK</name>
<keyword evidence="2" id="KW-0812">Transmembrane</keyword>
<dbReference type="PROSITE" id="PS52015">
    <property type="entry name" value="TONB_CTD"/>
    <property type="match status" value="1"/>
</dbReference>
<feature type="compositionally biased region" description="Low complexity" evidence="5">
    <location>
        <begin position="52"/>
        <end position="62"/>
    </location>
</feature>
<evidence type="ECO:0000256" key="3">
    <source>
        <dbReference type="ARBA" id="ARBA00022989"/>
    </source>
</evidence>
<accession>A0A4R0XB61</accession>
<organism evidence="7 8">
    <name type="scientific">Paraburkholderia steynii</name>
    <dbReference type="NCBI Taxonomy" id="1245441"/>
    <lineage>
        <taxon>Bacteria</taxon>
        <taxon>Pseudomonadati</taxon>
        <taxon>Pseudomonadota</taxon>
        <taxon>Betaproteobacteria</taxon>
        <taxon>Burkholderiales</taxon>
        <taxon>Burkholderiaceae</taxon>
        <taxon>Paraburkholderia</taxon>
    </lineage>
</organism>
<dbReference type="Proteomes" id="UP000294200">
    <property type="component" value="Unassembled WGS sequence"/>
</dbReference>
<dbReference type="Pfam" id="PF03544">
    <property type="entry name" value="TonB_C"/>
    <property type="match status" value="1"/>
</dbReference>
<keyword evidence="4" id="KW-0472">Membrane</keyword>
<comment type="caution">
    <text evidence="7">The sequence shown here is derived from an EMBL/GenBank/DDBJ whole genome shotgun (WGS) entry which is preliminary data.</text>
</comment>